<proteinExistence type="predicted"/>
<reference evidence="1 2" key="1">
    <citation type="submission" date="2024-04" db="EMBL/GenBank/DDBJ databases">
        <title>Two novel Raoultella species associated with bleeding cankers of broadleaf hosts, Raoultella scottia sp. nov. and Raoultella lignicola sp. nov.</title>
        <authorList>
            <person name="Brady C.L."/>
        </authorList>
    </citation>
    <scope>NUCLEOTIDE SEQUENCE [LARGE SCALE GENOMIC DNA]</scope>
    <source>
        <strain evidence="1 2">TW_WC1a.1</strain>
    </source>
</reference>
<comment type="caution">
    <text evidence="1">The sequence shown here is derived from an EMBL/GenBank/DDBJ whole genome shotgun (WGS) entry which is preliminary data.</text>
</comment>
<dbReference type="EMBL" id="JARXNK020000100">
    <property type="protein sequence ID" value="MEL0551340.1"/>
    <property type="molecule type" value="Genomic_DNA"/>
</dbReference>
<keyword evidence="2" id="KW-1185">Reference proteome</keyword>
<accession>A0ABU9F4U3</accession>
<evidence type="ECO:0000313" key="2">
    <source>
        <dbReference type="Proteomes" id="UP001312893"/>
    </source>
</evidence>
<organism evidence="1 2">
    <name type="scientific">Raoultella lignicola</name>
    <dbReference type="NCBI Taxonomy" id="3040939"/>
    <lineage>
        <taxon>Bacteria</taxon>
        <taxon>Pseudomonadati</taxon>
        <taxon>Pseudomonadota</taxon>
        <taxon>Gammaproteobacteria</taxon>
        <taxon>Enterobacterales</taxon>
        <taxon>Enterobacteriaceae</taxon>
        <taxon>Klebsiella/Raoultella group</taxon>
        <taxon>Raoultella</taxon>
    </lineage>
</organism>
<dbReference type="RefSeq" id="WP_158613264.1">
    <property type="nucleotide sequence ID" value="NZ_JARXNK020000100.1"/>
</dbReference>
<dbReference type="Proteomes" id="UP001312893">
    <property type="component" value="Unassembled WGS sequence"/>
</dbReference>
<protein>
    <submittedName>
        <fullName evidence="1">Uncharacterized protein</fullName>
    </submittedName>
</protein>
<gene>
    <name evidence="1" type="ORF">QFI96_006470</name>
</gene>
<name>A0ABU9F4U3_9ENTR</name>
<evidence type="ECO:0000313" key="1">
    <source>
        <dbReference type="EMBL" id="MEL0551340.1"/>
    </source>
</evidence>
<sequence>MVKHFIPDNGSQQVDNPANCRQLCILINRMADVTVEMTTIIDTPAPAAGKTAGLSLQGVLSARWRKDITNRALRGGGGVLAGITIEARSIFRSAIRSAMRSALKLCRKGARHGSIAIIDR</sequence>